<dbReference type="InterPro" id="IPR050597">
    <property type="entry name" value="Cytochrome_c_Oxidase_Subunit"/>
</dbReference>
<comment type="subcellular location">
    <subcellularLocation>
        <location evidence="1">Periplasm</location>
    </subcellularLocation>
</comment>
<evidence type="ECO:0000256" key="1">
    <source>
        <dbReference type="ARBA" id="ARBA00004418"/>
    </source>
</evidence>
<feature type="binding site" description="axial binding residue" evidence="6">
    <location>
        <position position="88"/>
    </location>
    <ligand>
        <name>heme c</name>
        <dbReference type="ChEBI" id="CHEBI:61717"/>
        <label>1</label>
    </ligand>
    <ligandPart>
        <name>Fe</name>
        <dbReference type="ChEBI" id="CHEBI:18248"/>
    </ligandPart>
</feature>
<comment type="PTM">
    <text evidence="5">Binds 2 heme c groups covalently per subunit.</text>
</comment>
<evidence type="ECO:0000256" key="3">
    <source>
        <dbReference type="ARBA" id="ARBA00022764"/>
    </source>
</evidence>
<dbReference type="GO" id="GO:0020037">
    <property type="term" value="F:heme binding"/>
    <property type="evidence" value="ECO:0007669"/>
    <property type="project" value="InterPro"/>
</dbReference>
<evidence type="ECO:0000313" key="9">
    <source>
        <dbReference type="Proteomes" id="UP000886687"/>
    </source>
</evidence>
<organism evidence="8 9">
    <name type="scientific">Candidatus Thiodiazotropha lotti</name>
    <dbReference type="NCBI Taxonomy" id="2792787"/>
    <lineage>
        <taxon>Bacteria</taxon>
        <taxon>Pseudomonadati</taxon>
        <taxon>Pseudomonadota</taxon>
        <taxon>Gammaproteobacteria</taxon>
        <taxon>Chromatiales</taxon>
        <taxon>Sedimenticolaceae</taxon>
        <taxon>Candidatus Thiodiazotropha</taxon>
    </lineage>
</organism>
<dbReference type="EMBL" id="JAEPDI010000016">
    <property type="protein sequence ID" value="MCG7941020.1"/>
    <property type="molecule type" value="Genomic_DNA"/>
</dbReference>
<reference evidence="8" key="1">
    <citation type="journal article" date="2021" name="Proc. Natl. Acad. Sci. U.S.A.">
        <title>Global biogeography of chemosynthetic symbionts reveals both localized and globally distributed symbiont groups. .</title>
        <authorList>
            <person name="Osvatic J.T."/>
            <person name="Wilkins L.G.E."/>
            <person name="Leibrecht L."/>
            <person name="Leray M."/>
            <person name="Zauner S."/>
            <person name="Polzin J."/>
            <person name="Camacho Y."/>
            <person name="Gros O."/>
            <person name="van Gils J.A."/>
            <person name="Eisen J.A."/>
            <person name="Petersen J.M."/>
            <person name="Yuen B."/>
        </authorList>
    </citation>
    <scope>NUCLEOTIDE SEQUENCE</scope>
    <source>
        <strain evidence="8">MAGL173</strain>
    </source>
</reference>
<dbReference type="PANTHER" id="PTHR33751:SF9">
    <property type="entry name" value="CYTOCHROME C4"/>
    <property type="match status" value="1"/>
</dbReference>
<evidence type="ECO:0000256" key="4">
    <source>
        <dbReference type="ARBA" id="ARBA00022982"/>
    </source>
</evidence>
<evidence type="ECO:0000256" key="7">
    <source>
        <dbReference type="SAM" id="SignalP"/>
    </source>
</evidence>
<feature type="binding site" description="axial binding residue" evidence="6">
    <location>
        <position position="139"/>
    </location>
    <ligand>
        <name>heme c</name>
        <dbReference type="ChEBI" id="CHEBI:61717"/>
        <label>2</label>
    </ligand>
    <ligandPart>
        <name>Fe</name>
        <dbReference type="ChEBI" id="CHEBI:18248"/>
    </ligandPart>
</feature>
<dbReference type="Gene3D" id="1.10.760.10">
    <property type="entry name" value="Cytochrome c-like domain"/>
    <property type="match status" value="2"/>
</dbReference>
<comment type="caution">
    <text evidence="8">The sequence shown here is derived from an EMBL/GenBank/DDBJ whole genome shotgun (WGS) entry which is preliminary data.</text>
</comment>
<name>A0A9E4K7Z9_9GAMM</name>
<keyword evidence="6" id="KW-0479">Metal-binding</keyword>
<keyword evidence="7" id="KW-0732">Signal</keyword>
<dbReference type="PANTHER" id="PTHR33751">
    <property type="entry name" value="CBB3-TYPE CYTOCHROME C OXIDASE SUBUNIT FIXP"/>
    <property type="match status" value="1"/>
</dbReference>
<sequence length="207" mass="23334">MSLLKNFSLYCLAVGWSFAVSAQQGETISAPSDDAGYPPMVVQTCFSCHGPRGQSQSPAIPSIAGLPRDYLLNVLAAYRYGGRFGTIMDRIMGAYDKHQVAIMADYFSRQPYRVNKQDAKWQLADRGRQLHRRYCRECHGDGLQLSDKGAPLLIGGWMDYLRWTIRDYLVGINQGDEEMSRQLARLIRNHGEPGLEALIHYYGKGRP</sequence>
<dbReference type="Proteomes" id="UP000886687">
    <property type="component" value="Unassembled WGS sequence"/>
</dbReference>
<dbReference type="SUPFAM" id="SSF46626">
    <property type="entry name" value="Cytochrome c"/>
    <property type="match status" value="2"/>
</dbReference>
<feature type="binding site" description="covalent" evidence="5">
    <location>
        <position position="45"/>
    </location>
    <ligand>
        <name>heme c</name>
        <dbReference type="ChEBI" id="CHEBI:61717"/>
        <label>1</label>
    </ligand>
</feature>
<keyword evidence="6" id="KW-0408">Iron</keyword>
<protein>
    <submittedName>
        <fullName evidence="8">Cytochrome c</fullName>
    </submittedName>
</protein>
<feature type="chain" id="PRO_5038826770" evidence="7">
    <location>
        <begin position="23"/>
        <end position="207"/>
    </location>
</feature>
<evidence type="ECO:0000256" key="5">
    <source>
        <dbReference type="PIRSR" id="PIRSR000005-1"/>
    </source>
</evidence>
<evidence type="ECO:0000256" key="2">
    <source>
        <dbReference type="ARBA" id="ARBA00022448"/>
    </source>
</evidence>
<dbReference type="GO" id="GO:0009055">
    <property type="term" value="F:electron transfer activity"/>
    <property type="evidence" value="ECO:0007669"/>
    <property type="project" value="InterPro"/>
</dbReference>
<keyword evidence="3" id="KW-0574">Periplasm</keyword>
<gene>
    <name evidence="8" type="ORF">JAZ04_19480</name>
</gene>
<evidence type="ECO:0000256" key="6">
    <source>
        <dbReference type="PIRSR" id="PIRSR000005-2"/>
    </source>
</evidence>
<feature type="binding site" description="axial binding residue" evidence="6">
    <location>
        <position position="49"/>
    </location>
    <ligand>
        <name>heme c</name>
        <dbReference type="ChEBI" id="CHEBI:61717"/>
        <label>1</label>
    </ligand>
    <ligandPart>
        <name>Fe</name>
        <dbReference type="ChEBI" id="CHEBI:18248"/>
    </ligandPart>
</feature>
<keyword evidence="2" id="KW-0813">Transport</keyword>
<feature type="signal peptide" evidence="7">
    <location>
        <begin position="1"/>
        <end position="22"/>
    </location>
</feature>
<dbReference type="InterPro" id="IPR024167">
    <property type="entry name" value="Cytochrome_c4-like"/>
</dbReference>
<dbReference type="GO" id="GO:0042597">
    <property type="term" value="C:periplasmic space"/>
    <property type="evidence" value="ECO:0007669"/>
    <property type="project" value="UniProtKB-SubCell"/>
</dbReference>
<dbReference type="GO" id="GO:0005506">
    <property type="term" value="F:iron ion binding"/>
    <property type="evidence" value="ECO:0007669"/>
    <property type="project" value="InterPro"/>
</dbReference>
<keyword evidence="4" id="KW-0249">Electron transport</keyword>
<keyword evidence="5" id="KW-0349">Heme</keyword>
<feature type="binding site" description="covalent" evidence="5">
    <location>
        <position position="135"/>
    </location>
    <ligand>
        <name>heme c</name>
        <dbReference type="ChEBI" id="CHEBI:61717"/>
        <label>2</label>
    </ligand>
</feature>
<feature type="binding site" description="covalent" evidence="5">
    <location>
        <position position="138"/>
    </location>
    <ligand>
        <name>heme c</name>
        <dbReference type="ChEBI" id="CHEBI:61717"/>
        <label>2</label>
    </ligand>
</feature>
<dbReference type="InterPro" id="IPR036909">
    <property type="entry name" value="Cyt_c-like_dom_sf"/>
</dbReference>
<proteinExistence type="predicted"/>
<evidence type="ECO:0000313" key="8">
    <source>
        <dbReference type="EMBL" id="MCG7941020.1"/>
    </source>
</evidence>
<feature type="binding site" description="covalent" evidence="5">
    <location>
        <position position="48"/>
    </location>
    <ligand>
        <name>heme c</name>
        <dbReference type="ChEBI" id="CHEBI:61717"/>
        <label>1</label>
    </ligand>
</feature>
<dbReference type="PIRSF" id="PIRSF000005">
    <property type="entry name" value="Cytochrome_c4"/>
    <property type="match status" value="1"/>
</dbReference>
<dbReference type="AlphaFoldDB" id="A0A9E4K7Z9"/>
<accession>A0A9E4K7Z9</accession>